<organism evidence="12 13">
    <name type="scientific">Kosakonia sacchari</name>
    <dbReference type="NCBI Taxonomy" id="1158459"/>
    <lineage>
        <taxon>Bacteria</taxon>
        <taxon>Pseudomonadati</taxon>
        <taxon>Pseudomonadota</taxon>
        <taxon>Gammaproteobacteria</taxon>
        <taxon>Enterobacterales</taxon>
        <taxon>Enterobacteriaceae</taxon>
        <taxon>Kosakonia</taxon>
    </lineage>
</organism>
<dbReference type="Pfam" id="PF05513">
    <property type="entry name" value="TraA"/>
    <property type="match status" value="1"/>
</dbReference>
<dbReference type="EMBL" id="CP137745">
    <property type="protein sequence ID" value="WOZ79932.1"/>
    <property type="molecule type" value="Genomic_DNA"/>
</dbReference>
<keyword evidence="12" id="KW-0614">Plasmid</keyword>
<evidence type="ECO:0000256" key="4">
    <source>
        <dbReference type="ARBA" id="ARBA00018586"/>
    </source>
</evidence>
<geneLocation type="plasmid" evidence="12 13">
    <name>pKS2022</name>
</geneLocation>
<dbReference type="RefSeq" id="WP_305737757.1">
    <property type="nucleotide sequence ID" value="NZ_CP137745.1"/>
</dbReference>
<dbReference type="Proteomes" id="UP001302368">
    <property type="component" value="Plasmid pKS2022"/>
</dbReference>
<evidence type="ECO:0000313" key="13">
    <source>
        <dbReference type="Proteomes" id="UP001302368"/>
    </source>
</evidence>
<keyword evidence="9 11" id="KW-0472">Membrane</keyword>
<evidence type="ECO:0000256" key="1">
    <source>
        <dbReference type="ARBA" id="ARBA00004429"/>
    </source>
</evidence>
<evidence type="ECO:0000256" key="9">
    <source>
        <dbReference type="ARBA" id="ARBA00023136"/>
    </source>
</evidence>
<feature type="transmembrane region" description="Helical" evidence="11">
    <location>
        <begin position="98"/>
        <end position="116"/>
    </location>
</feature>
<accession>A0ABZ0MWM5</accession>
<evidence type="ECO:0000256" key="7">
    <source>
        <dbReference type="ARBA" id="ARBA00022525"/>
    </source>
</evidence>
<proteinExistence type="inferred from homology"/>
<keyword evidence="6" id="KW-0997">Cell inner membrane</keyword>
<keyword evidence="13" id="KW-1185">Reference proteome</keyword>
<keyword evidence="7" id="KW-0964">Secreted</keyword>
<evidence type="ECO:0000256" key="5">
    <source>
        <dbReference type="ARBA" id="ARBA00022475"/>
    </source>
</evidence>
<comment type="subcellular location">
    <subcellularLocation>
        <location evidence="1">Cell inner membrane</location>
        <topology evidence="1">Multi-pass membrane protein</topology>
    </subcellularLocation>
    <subcellularLocation>
        <location evidence="2">Secreted</location>
    </subcellularLocation>
</comment>
<dbReference type="InterPro" id="IPR008873">
    <property type="entry name" value="TraA"/>
</dbReference>
<evidence type="ECO:0000256" key="6">
    <source>
        <dbReference type="ARBA" id="ARBA00022519"/>
    </source>
</evidence>
<sequence length="117" mass="12863">MFKQDNALNVRKGWAVASLFRNFTRKIKLSRGGKLTAAAVPLILAGKNAWASGTDLLAGQNMLVYATFGSDSSIIKWFYIAEIIFSLFLFIKARNPMIFLGLIGILVFTRVAFGIAS</sequence>
<comment type="subunit">
    <text evidence="10">Monomer. Interacts with itself to form filaments; also interacts with TraQ.</text>
</comment>
<comment type="similarity">
    <text evidence="3">Belongs to the TraA family.</text>
</comment>
<feature type="transmembrane region" description="Helical" evidence="11">
    <location>
        <begin position="75"/>
        <end position="91"/>
    </location>
</feature>
<evidence type="ECO:0000256" key="2">
    <source>
        <dbReference type="ARBA" id="ARBA00004613"/>
    </source>
</evidence>
<protein>
    <recommendedName>
        <fullName evidence="4">Pilin</fullName>
    </recommendedName>
</protein>
<keyword evidence="11" id="KW-0812">Transmembrane</keyword>
<keyword evidence="8" id="KW-0184">Conjugation</keyword>
<evidence type="ECO:0000256" key="10">
    <source>
        <dbReference type="ARBA" id="ARBA00026027"/>
    </source>
</evidence>
<gene>
    <name evidence="12" type="ORF">Q8Y70_24120</name>
</gene>
<evidence type="ECO:0000256" key="3">
    <source>
        <dbReference type="ARBA" id="ARBA00009586"/>
    </source>
</evidence>
<keyword evidence="5" id="KW-1003">Cell membrane</keyword>
<evidence type="ECO:0000256" key="8">
    <source>
        <dbReference type="ARBA" id="ARBA00022971"/>
    </source>
</evidence>
<evidence type="ECO:0000313" key="12">
    <source>
        <dbReference type="EMBL" id="WOZ79932.1"/>
    </source>
</evidence>
<reference evidence="12 13" key="1">
    <citation type="submission" date="2023-10" db="EMBL/GenBank/DDBJ databases">
        <title>Genome sequencing of the isolated polysaccharide-producing bacterium Kosakonia sacchari KS2022.</title>
        <authorList>
            <person name="Yi X."/>
        </authorList>
    </citation>
    <scope>NUCLEOTIDE SEQUENCE [LARGE SCALE GENOMIC DNA]</scope>
    <source>
        <strain evidence="12 13">KS2022</strain>
        <plasmid evidence="12 13">pKS2022</plasmid>
    </source>
</reference>
<evidence type="ECO:0000256" key="11">
    <source>
        <dbReference type="SAM" id="Phobius"/>
    </source>
</evidence>
<name>A0ABZ0MWM5_9ENTR</name>
<keyword evidence="11" id="KW-1133">Transmembrane helix</keyword>